<evidence type="ECO:0000256" key="2">
    <source>
        <dbReference type="ARBA" id="ARBA00023125"/>
    </source>
</evidence>
<feature type="domain" description="HTH gntR-type" evidence="4">
    <location>
        <begin position="17"/>
        <end position="85"/>
    </location>
</feature>
<comment type="caution">
    <text evidence="5">The sequence shown here is derived from an EMBL/GenBank/DDBJ whole genome shotgun (WGS) entry which is preliminary data.</text>
</comment>
<dbReference type="InterPro" id="IPR011711">
    <property type="entry name" value="GntR_C"/>
</dbReference>
<evidence type="ECO:0000256" key="3">
    <source>
        <dbReference type="ARBA" id="ARBA00023163"/>
    </source>
</evidence>
<proteinExistence type="predicted"/>
<dbReference type="Gene3D" id="1.10.10.10">
    <property type="entry name" value="Winged helix-like DNA-binding domain superfamily/Winged helix DNA-binding domain"/>
    <property type="match status" value="1"/>
</dbReference>
<evidence type="ECO:0000313" key="5">
    <source>
        <dbReference type="EMBL" id="PSL02408.1"/>
    </source>
</evidence>
<dbReference type="RefSeq" id="WP_165358668.1">
    <property type="nucleotide sequence ID" value="NZ_PYGE01000010.1"/>
</dbReference>
<dbReference type="PRINTS" id="PR00035">
    <property type="entry name" value="HTHGNTR"/>
</dbReference>
<dbReference type="GO" id="GO:0003700">
    <property type="term" value="F:DNA-binding transcription factor activity"/>
    <property type="evidence" value="ECO:0007669"/>
    <property type="project" value="InterPro"/>
</dbReference>
<gene>
    <name evidence="5" type="ORF">CLV30_11061</name>
</gene>
<keyword evidence="2" id="KW-0238">DNA-binding</keyword>
<keyword evidence="3" id="KW-0804">Transcription</keyword>
<dbReference type="PANTHER" id="PTHR43537">
    <property type="entry name" value="TRANSCRIPTIONAL REGULATOR, GNTR FAMILY"/>
    <property type="match status" value="1"/>
</dbReference>
<dbReference type="InterPro" id="IPR000524">
    <property type="entry name" value="Tscrpt_reg_HTH_GntR"/>
</dbReference>
<keyword evidence="1" id="KW-0805">Transcription regulation</keyword>
<keyword evidence="6" id="KW-1185">Reference proteome</keyword>
<dbReference type="SUPFAM" id="SSF46785">
    <property type="entry name" value="Winged helix' DNA-binding domain"/>
    <property type="match status" value="1"/>
</dbReference>
<dbReference type="InterPro" id="IPR036388">
    <property type="entry name" value="WH-like_DNA-bd_sf"/>
</dbReference>
<dbReference type="SUPFAM" id="SSF48008">
    <property type="entry name" value="GntR ligand-binding domain-like"/>
    <property type="match status" value="1"/>
</dbReference>
<dbReference type="PANTHER" id="PTHR43537:SF5">
    <property type="entry name" value="UXU OPERON TRANSCRIPTIONAL REGULATOR"/>
    <property type="match status" value="1"/>
</dbReference>
<protein>
    <submittedName>
        <fullName evidence="5">GntR family transcriptional regulator</fullName>
    </submittedName>
</protein>
<dbReference type="InterPro" id="IPR036390">
    <property type="entry name" value="WH_DNA-bd_sf"/>
</dbReference>
<dbReference type="Gene3D" id="1.20.120.530">
    <property type="entry name" value="GntR ligand-binding domain-like"/>
    <property type="match status" value="1"/>
</dbReference>
<organism evidence="5 6">
    <name type="scientific">Haloactinopolyspora alba</name>
    <dbReference type="NCBI Taxonomy" id="648780"/>
    <lineage>
        <taxon>Bacteria</taxon>
        <taxon>Bacillati</taxon>
        <taxon>Actinomycetota</taxon>
        <taxon>Actinomycetes</taxon>
        <taxon>Jiangellales</taxon>
        <taxon>Jiangellaceae</taxon>
        <taxon>Haloactinopolyspora</taxon>
    </lineage>
</organism>
<dbReference type="SMART" id="SM00345">
    <property type="entry name" value="HTH_GNTR"/>
    <property type="match status" value="1"/>
</dbReference>
<dbReference type="Pfam" id="PF07729">
    <property type="entry name" value="FCD"/>
    <property type="match status" value="1"/>
</dbReference>
<dbReference type="Pfam" id="PF00392">
    <property type="entry name" value="GntR"/>
    <property type="match status" value="1"/>
</dbReference>
<dbReference type="InterPro" id="IPR008920">
    <property type="entry name" value="TF_FadR/GntR_C"/>
</dbReference>
<dbReference type="Proteomes" id="UP000243528">
    <property type="component" value="Unassembled WGS sequence"/>
</dbReference>
<evidence type="ECO:0000259" key="4">
    <source>
        <dbReference type="PROSITE" id="PS50949"/>
    </source>
</evidence>
<dbReference type="CDD" id="cd07377">
    <property type="entry name" value="WHTH_GntR"/>
    <property type="match status" value="1"/>
</dbReference>
<evidence type="ECO:0000313" key="6">
    <source>
        <dbReference type="Proteomes" id="UP000243528"/>
    </source>
</evidence>
<evidence type="ECO:0000256" key="1">
    <source>
        <dbReference type="ARBA" id="ARBA00023015"/>
    </source>
</evidence>
<reference evidence="5 6" key="1">
    <citation type="submission" date="2018-03" db="EMBL/GenBank/DDBJ databases">
        <title>Genomic Encyclopedia of Archaeal and Bacterial Type Strains, Phase II (KMG-II): from individual species to whole genera.</title>
        <authorList>
            <person name="Goeker M."/>
        </authorList>
    </citation>
    <scope>NUCLEOTIDE SEQUENCE [LARGE SCALE GENOMIC DNA]</scope>
    <source>
        <strain evidence="5 6">DSM 45211</strain>
    </source>
</reference>
<dbReference type="PROSITE" id="PS50949">
    <property type="entry name" value="HTH_GNTR"/>
    <property type="match status" value="1"/>
</dbReference>
<dbReference type="EMBL" id="PYGE01000010">
    <property type="protein sequence ID" value="PSL02408.1"/>
    <property type="molecule type" value="Genomic_DNA"/>
</dbReference>
<sequence>MVQGDEANRLTALPRPPSLHESVQTALRDYILLNGLRAGDGLPAEGALAQQLGVSRNSVREAVKGLVSLGILETRRGSGVFVKDFSLSLLIDNLPFNLLFDFSELADLLEVRRAVENDLLERAVGDMTEQTRAELQQILVEMKAKAEHGEDVLEEDRRFHRTMFADAGNAVALKLLDAFWLTMSHAVAQRAEIADPRPADTYRQHDAVYQAVLAGDVDAVRDALSEHYAPVLDRLRRTGEL</sequence>
<dbReference type="SMART" id="SM00895">
    <property type="entry name" value="FCD"/>
    <property type="match status" value="1"/>
</dbReference>
<dbReference type="GO" id="GO:0003677">
    <property type="term" value="F:DNA binding"/>
    <property type="evidence" value="ECO:0007669"/>
    <property type="project" value="UniProtKB-KW"/>
</dbReference>
<name>A0A2P8DYV2_9ACTN</name>
<accession>A0A2P8DYV2</accession>
<dbReference type="AlphaFoldDB" id="A0A2P8DYV2"/>